<dbReference type="Proteomes" id="UP000734854">
    <property type="component" value="Unassembled WGS sequence"/>
</dbReference>
<proteinExistence type="predicted"/>
<dbReference type="EMBL" id="JACMSC010000007">
    <property type="protein sequence ID" value="KAG6515221.1"/>
    <property type="molecule type" value="Genomic_DNA"/>
</dbReference>
<comment type="caution">
    <text evidence="1">The sequence shown here is derived from an EMBL/GenBank/DDBJ whole genome shotgun (WGS) entry which is preliminary data.</text>
</comment>
<accession>A0A8J5LE99</accession>
<gene>
    <name evidence="1" type="ORF">ZIOFF_025606</name>
</gene>
<dbReference type="InterPro" id="IPR011990">
    <property type="entry name" value="TPR-like_helical_dom_sf"/>
</dbReference>
<dbReference type="Pfam" id="PF06552">
    <property type="entry name" value="TOM20_plant"/>
    <property type="match status" value="1"/>
</dbReference>
<dbReference type="Gene3D" id="1.25.40.10">
    <property type="entry name" value="Tetratricopeptide repeat domain"/>
    <property type="match status" value="1"/>
</dbReference>
<dbReference type="SUPFAM" id="SSF48452">
    <property type="entry name" value="TPR-like"/>
    <property type="match status" value="1"/>
</dbReference>
<keyword evidence="2" id="KW-1185">Reference proteome</keyword>
<reference evidence="1 2" key="1">
    <citation type="submission" date="2020-08" db="EMBL/GenBank/DDBJ databases">
        <title>Plant Genome Project.</title>
        <authorList>
            <person name="Zhang R.-G."/>
        </authorList>
    </citation>
    <scope>NUCLEOTIDE SEQUENCE [LARGE SCALE GENOMIC DNA]</scope>
    <source>
        <tissue evidence="1">Rhizome</tissue>
    </source>
</reference>
<sequence>MSLLSIIYSEKNPEDMVKEVVLKLQQALELDPEWHAALLILGNAHSQQGFSTPNEQAPKDSDLKYDIDHILLFQDNICKDVELLTS</sequence>
<evidence type="ECO:0000313" key="1">
    <source>
        <dbReference type="EMBL" id="KAG6515221.1"/>
    </source>
</evidence>
<evidence type="ECO:0000313" key="2">
    <source>
        <dbReference type="Proteomes" id="UP000734854"/>
    </source>
</evidence>
<name>A0A8J5LE99_ZINOF</name>
<dbReference type="AlphaFoldDB" id="A0A8J5LE99"/>
<organism evidence="1 2">
    <name type="scientific">Zingiber officinale</name>
    <name type="common">Ginger</name>
    <name type="synonym">Amomum zingiber</name>
    <dbReference type="NCBI Taxonomy" id="94328"/>
    <lineage>
        <taxon>Eukaryota</taxon>
        <taxon>Viridiplantae</taxon>
        <taxon>Streptophyta</taxon>
        <taxon>Embryophyta</taxon>
        <taxon>Tracheophyta</taxon>
        <taxon>Spermatophyta</taxon>
        <taxon>Magnoliopsida</taxon>
        <taxon>Liliopsida</taxon>
        <taxon>Zingiberales</taxon>
        <taxon>Zingiberaceae</taxon>
        <taxon>Zingiber</taxon>
    </lineage>
</organism>
<protein>
    <submittedName>
        <fullName evidence="1">Uncharacterized protein</fullName>
    </submittedName>
</protein>